<keyword evidence="1" id="KW-0862">Zinc</keyword>
<evidence type="ECO:0000256" key="3">
    <source>
        <dbReference type="SAM" id="MobiDB-lite"/>
    </source>
</evidence>
<reference evidence="5" key="1">
    <citation type="submission" date="2020-10" db="EMBL/GenBank/DDBJ databases">
        <authorList>
            <person name="Kikuchi T."/>
        </authorList>
    </citation>
    <scope>NUCLEOTIDE SEQUENCE</scope>
    <source>
        <strain evidence="5">NKZ352</strain>
    </source>
</reference>
<keyword evidence="1" id="KW-0863">Zinc-finger</keyword>
<feature type="domain" description="C2H2-type" evidence="4">
    <location>
        <begin position="49"/>
        <end position="72"/>
    </location>
</feature>
<dbReference type="PROSITE" id="PS00028">
    <property type="entry name" value="ZINC_FINGER_C2H2_1"/>
    <property type="match status" value="2"/>
</dbReference>
<dbReference type="Gene3D" id="3.30.160.60">
    <property type="entry name" value="Classic Zinc Finger"/>
    <property type="match status" value="1"/>
</dbReference>
<feature type="region of interest" description="Disordered" evidence="3">
    <location>
        <begin position="65"/>
        <end position="98"/>
    </location>
</feature>
<dbReference type="PANTHER" id="PTHR33936:SF24">
    <property type="entry name" value="C2H2-TYPE DOMAIN-CONTAINING PROTEIN"/>
    <property type="match status" value="1"/>
</dbReference>
<dbReference type="InterPro" id="IPR052797">
    <property type="entry name" value="RegFact_GeneExpr_CellDeath"/>
</dbReference>
<keyword evidence="2" id="KW-0175">Coiled coil</keyword>
<comment type="caution">
    <text evidence="5">The sequence shown here is derived from an EMBL/GenBank/DDBJ whole genome shotgun (WGS) entry which is preliminary data.</text>
</comment>
<dbReference type="GO" id="GO:0008270">
    <property type="term" value="F:zinc ion binding"/>
    <property type="evidence" value="ECO:0007669"/>
    <property type="project" value="UniProtKB-KW"/>
</dbReference>
<dbReference type="EMBL" id="CAJGYM010000065">
    <property type="protein sequence ID" value="CAD6196020.1"/>
    <property type="molecule type" value="Genomic_DNA"/>
</dbReference>
<dbReference type="PANTHER" id="PTHR33936">
    <property type="entry name" value="PROTEIN CBG17840"/>
    <property type="match status" value="1"/>
</dbReference>
<feature type="coiled-coil region" evidence="2">
    <location>
        <begin position="254"/>
        <end position="305"/>
    </location>
</feature>
<evidence type="ECO:0000313" key="5">
    <source>
        <dbReference type="EMBL" id="CAD6196020.1"/>
    </source>
</evidence>
<keyword evidence="6" id="KW-1185">Reference proteome</keyword>
<organism evidence="5 6">
    <name type="scientific">Caenorhabditis auriculariae</name>
    <dbReference type="NCBI Taxonomy" id="2777116"/>
    <lineage>
        <taxon>Eukaryota</taxon>
        <taxon>Metazoa</taxon>
        <taxon>Ecdysozoa</taxon>
        <taxon>Nematoda</taxon>
        <taxon>Chromadorea</taxon>
        <taxon>Rhabditida</taxon>
        <taxon>Rhabditina</taxon>
        <taxon>Rhabditomorpha</taxon>
        <taxon>Rhabditoidea</taxon>
        <taxon>Rhabditidae</taxon>
        <taxon>Peloderinae</taxon>
        <taxon>Caenorhabditis</taxon>
    </lineage>
</organism>
<evidence type="ECO:0000313" key="6">
    <source>
        <dbReference type="Proteomes" id="UP000835052"/>
    </source>
</evidence>
<evidence type="ECO:0000259" key="4">
    <source>
        <dbReference type="PROSITE" id="PS50157"/>
    </source>
</evidence>
<dbReference type="Pfam" id="PF00096">
    <property type="entry name" value="zf-C2H2"/>
    <property type="match status" value="1"/>
</dbReference>
<dbReference type="Proteomes" id="UP000835052">
    <property type="component" value="Unassembled WGS sequence"/>
</dbReference>
<protein>
    <recommendedName>
        <fullName evidence="4">C2H2-type domain-containing protein</fullName>
    </recommendedName>
</protein>
<dbReference type="SMART" id="SM00355">
    <property type="entry name" value="ZnF_C2H2"/>
    <property type="match status" value="2"/>
</dbReference>
<proteinExistence type="predicted"/>
<keyword evidence="1" id="KW-0479">Metal-binding</keyword>
<evidence type="ECO:0000256" key="1">
    <source>
        <dbReference type="PROSITE-ProRule" id="PRU00042"/>
    </source>
</evidence>
<dbReference type="AlphaFoldDB" id="A0A8S1HNQ0"/>
<accession>A0A8S1HNQ0</accession>
<evidence type="ECO:0000256" key="2">
    <source>
        <dbReference type="SAM" id="Coils"/>
    </source>
</evidence>
<gene>
    <name evidence="5" type="ORF">CAUJ_LOCUS11937</name>
</gene>
<dbReference type="PROSITE" id="PS50157">
    <property type="entry name" value="ZINC_FINGER_C2H2_2"/>
    <property type="match status" value="1"/>
</dbReference>
<dbReference type="InterPro" id="IPR013087">
    <property type="entry name" value="Znf_C2H2_type"/>
</dbReference>
<name>A0A8S1HNQ0_9PELO</name>
<sequence>MSRSTRSCKFRSPKLIPEECIATEEKNGRLGGKYSLEEDAGKKVIKGLFHCSGCGKTFFSRSGRARHVKKNHGAALSPKRTTVPSKKENKRNLGQKDGPTCTDCGETLRSQVQLVEHINQDHDGSFRIIERNFETSEAAEAWLAEMCEATGSRFFKTHVSSEGSFRVVYNKCIRVERYMSRKKRNRRKSSMNSFDSCTAFSMIKTYKPGFVHVRACFDHSSHEPDKIEQVDKVGHEIGIPPLDGVTQDVLGLKLENEENREKPIKQEIEDYEEEVEMERYREEWVKEETEDYEERQEEYQEKLIKDEVMEENEMEELTKIEEPETMELPEEPSGSMRAERRIVDSDHDYCSFQGSSKPMPIIDPLWQMPKVDQSFVLDRRNRVVNGYGNLRITHIDLQNQKLRRLHGLCPVEGCARSCPVFRVHRNPMGILVIRRCPRSHRTVWRSYK</sequence>